<dbReference type="InterPro" id="IPR036779">
    <property type="entry name" value="LysM_dom_sf"/>
</dbReference>
<reference evidence="2 3" key="1">
    <citation type="submission" date="2011-04" db="EMBL/GenBank/DDBJ databases">
        <title>The Genome Sequence of Clostridium citroniae WAL-19142.</title>
        <authorList>
            <consortium name="The Broad Institute Genome Sequencing Platform"/>
            <person name="Earl A."/>
            <person name="Ward D."/>
            <person name="Feldgarden M."/>
            <person name="Gevers D."/>
            <person name="Warren Y.A."/>
            <person name="Tyrrell K.L."/>
            <person name="Citron D.M."/>
            <person name="Goldstein E.J."/>
            <person name="Daigneault M."/>
            <person name="Allen-Vercoe E."/>
            <person name="Young S.K."/>
            <person name="Zeng Q."/>
            <person name="Gargeya S."/>
            <person name="Fitzgerald M."/>
            <person name="Haas B."/>
            <person name="Abouelleil A."/>
            <person name="Alvarado L."/>
            <person name="Arachchi H.M."/>
            <person name="Berlin A."/>
            <person name="Brown A."/>
            <person name="Chapman S.B."/>
            <person name="Chen Z."/>
            <person name="Dunbar C."/>
            <person name="Freedman E."/>
            <person name="Gearin G."/>
            <person name="Gellesch M."/>
            <person name="Goldberg J."/>
            <person name="Griggs A."/>
            <person name="Gujja S."/>
            <person name="Heilman E.R."/>
            <person name="Heiman D."/>
            <person name="Howarth C."/>
            <person name="Larson L."/>
            <person name="Lui A."/>
            <person name="MacDonald P.J."/>
            <person name="Mehta T."/>
            <person name="Montmayeur A."/>
            <person name="Murphy C."/>
            <person name="Neiman D."/>
            <person name="Pearson M."/>
            <person name="Priest M."/>
            <person name="Roberts A."/>
            <person name="Saif S."/>
            <person name="Shea T."/>
            <person name="Shenoy N."/>
            <person name="Sisk P."/>
            <person name="Stolte C."/>
            <person name="Sykes S."/>
            <person name="White J."/>
            <person name="Yandava C."/>
            <person name="Wortman J."/>
            <person name="Nusbaum C."/>
            <person name="Birren B."/>
        </authorList>
    </citation>
    <scope>NUCLEOTIDE SEQUENCE [LARGE SCALE GENOMIC DNA]</scope>
    <source>
        <strain evidence="2 3">WAL-19142</strain>
    </source>
</reference>
<dbReference type="EMBL" id="ADLK01000017">
    <property type="protein sequence ID" value="KMW20964.1"/>
    <property type="molecule type" value="Genomic_DNA"/>
</dbReference>
<dbReference type="RefSeq" id="WP_048929699.1">
    <property type="nucleotide sequence ID" value="NZ_KQ235877.1"/>
</dbReference>
<evidence type="ECO:0000313" key="2">
    <source>
        <dbReference type="EMBL" id="KMW20964.1"/>
    </source>
</evidence>
<organism evidence="2 3">
    <name type="scientific">[Clostridium] citroniae WAL-19142</name>
    <dbReference type="NCBI Taxonomy" id="742734"/>
    <lineage>
        <taxon>Bacteria</taxon>
        <taxon>Bacillati</taxon>
        <taxon>Bacillota</taxon>
        <taxon>Clostridia</taxon>
        <taxon>Lachnospirales</taxon>
        <taxon>Lachnospiraceae</taxon>
        <taxon>Enterocloster</taxon>
    </lineage>
</organism>
<dbReference type="Gene3D" id="3.10.350.10">
    <property type="entry name" value="LysM domain"/>
    <property type="match status" value="1"/>
</dbReference>
<accession>A0A0J9C923</accession>
<evidence type="ECO:0000313" key="3">
    <source>
        <dbReference type="Proteomes" id="UP000037392"/>
    </source>
</evidence>
<proteinExistence type="predicted"/>
<dbReference type="OrthoDB" id="9815473at2"/>
<dbReference type="PATRIC" id="fig|742734.4.peg.1939"/>
<dbReference type="InterPro" id="IPR052196">
    <property type="entry name" value="Bact_Kbp"/>
</dbReference>
<dbReference type="Proteomes" id="UP000037392">
    <property type="component" value="Unassembled WGS sequence"/>
</dbReference>
<evidence type="ECO:0000259" key="1">
    <source>
        <dbReference type="PROSITE" id="PS51782"/>
    </source>
</evidence>
<protein>
    <recommendedName>
        <fullName evidence="1">LysM domain-containing protein</fullName>
    </recommendedName>
</protein>
<dbReference type="AlphaFoldDB" id="A0A0J9C923"/>
<gene>
    <name evidence="2" type="ORF">HMPREF9470_01808</name>
</gene>
<sequence>MTRSMSRTGRVIFSALLLFGSICLCSALFFQAESRAETSGPVGLMEGVSDSKGNPVLYPPTDIEFSTSDQGFNFSGGIHWSHEQNAYSDQFMHDPVNHWDSAFQYTYFSLDTDVSYFSEVEMDGKTERIEGASIEPMAISSVEAVNGAPTSVYRANPDAEPDRWFSLLPDKYKAYKGKGKTIKVTLYFRVLDKDGVEHTMPLGTHFFMDRQPAYYQVNSDGWGHEYMVRKGDCLSSLANLWYHDPSLWREIYECNRDTITDPDVIIAGQMIHMPERFVVK</sequence>
<dbReference type="PROSITE" id="PS51782">
    <property type="entry name" value="LYSM"/>
    <property type="match status" value="1"/>
</dbReference>
<name>A0A0J9C923_9FIRM</name>
<comment type="caution">
    <text evidence="2">The sequence shown here is derived from an EMBL/GenBank/DDBJ whole genome shotgun (WGS) entry which is preliminary data.</text>
</comment>
<feature type="domain" description="LysM" evidence="1">
    <location>
        <begin position="224"/>
        <end position="273"/>
    </location>
</feature>
<dbReference type="PANTHER" id="PTHR34700:SF4">
    <property type="entry name" value="PHAGE-LIKE ELEMENT PBSX PROTEIN XKDP"/>
    <property type="match status" value="1"/>
</dbReference>
<dbReference type="GeneID" id="93164412"/>
<dbReference type="InterPro" id="IPR018392">
    <property type="entry name" value="LysM"/>
</dbReference>
<dbReference type="PANTHER" id="PTHR34700">
    <property type="entry name" value="POTASSIUM BINDING PROTEIN KBP"/>
    <property type="match status" value="1"/>
</dbReference>